<dbReference type="AlphaFoldDB" id="A0AAW1N3F9"/>
<dbReference type="SUPFAM" id="SSF51905">
    <property type="entry name" value="FAD/NAD(P)-binding domain"/>
    <property type="match status" value="1"/>
</dbReference>
<dbReference type="InterPro" id="IPR012132">
    <property type="entry name" value="GMC_OxRdtase"/>
</dbReference>
<dbReference type="EMBL" id="JASPKY010000015">
    <property type="protein sequence ID" value="KAK9753159.1"/>
    <property type="molecule type" value="Genomic_DNA"/>
</dbReference>
<gene>
    <name evidence="3" type="ORF">QE152_g3684</name>
</gene>
<sequence length="170" mass="19071">MPAASIVPMLYHAKSRGYLRLKSKSPYDVPLFYGNYFTDPNNDDIKVMTSAIRVIQQLIKMPAWQRYNAQLVEAVIPGCEAYDYDTDEYWECFLRHIGTTSNHHVGTCKMGPAWDPEAVVGPDLKVRGILGLRVADASIMPDLVAGHTSIPTFMVGEKAAAMIKECWMEE</sequence>
<keyword evidence="4" id="KW-1185">Reference proteome</keyword>
<comment type="caution">
    <text evidence="3">The sequence shown here is derived from an EMBL/GenBank/DDBJ whole genome shotgun (WGS) entry which is preliminary data.</text>
</comment>
<dbReference type="GO" id="GO:0050660">
    <property type="term" value="F:flavin adenine dinucleotide binding"/>
    <property type="evidence" value="ECO:0007669"/>
    <property type="project" value="InterPro"/>
</dbReference>
<dbReference type="Gene3D" id="3.50.50.60">
    <property type="entry name" value="FAD/NAD(P)-binding domain"/>
    <property type="match status" value="1"/>
</dbReference>
<name>A0AAW1N3F9_POPJA</name>
<accession>A0AAW1N3F9</accession>
<proteinExistence type="inferred from homology"/>
<evidence type="ECO:0000313" key="3">
    <source>
        <dbReference type="EMBL" id="KAK9753159.1"/>
    </source>
</evidence>
<protein>
    <submittedName>
        <fullName evidence="3">GMC oxidoreductase</fullName>
    </submittedName>
</protein>
<evidence type="ECO:0000259" key="2">
    <source>
        <dbReference type="Pfam" id="PF05199"/>
    </source>
</evidence>
<comment type="similarity">
    <text evidence="1">Belongs to the GMC oxidoreductase family.</text>
</comment>
<dbReference type="Pfam" id="PF05199">
    <property type="entry name" value="GMC_oxred_C"/>
    <property type="match status" value="1"/>
</dbReference>
<dbReference type="PANTHER" id="PTHR11552:SF208">
    <property type="entry name" value="RE36204P-RELATED"/>
    <property type="match status" value="1"/>
</dbReference>
<dbReference type="Proteomes" id="UP001458880">
    <property type="component" value="Unassembled WGS sequence"/>
</dbReference>
<dbReference type="InterPro" id="IPR007867">
    <property type="entry name" value="GMC_OxRtase_C"/>
</dbReference>
<evidence type="ECO:0000256" key="1">
    <source>
        <dbReference type="ARBA" id="ARBA00010790"/>
    </source>
</evidence>
<feature type="domain" description="Glucose-methanol-choline oxidoreductase C-terminal" evidence="2">
    <location>
        <begin position="14"/>
        <end position="156"/>
    </location>
</feature>
<organism evidence="3 4">
    <name type="scientific">Popillia japonica</name>
    <name type="common">Japanese beetle</name>
    <dbReference type="NCBI Taxonomy" id="7064"/>
    <lineage>
        <taxon>Eukaryota</taxon>
        <taxon>Metazoa</taxon>
        <taxon>Ecdysozoa</taxon>
        <taxon>Arthropoda</taxon>
        <taxon>Hexapoda</taxon>
        <taxon>Insecta</taxon>
        <taxon>Pterygota</taxon>
        <taxon>Neoptera</taxon>
        <taxon>Endopterygota</taxon>
        <taxon>Coleoptera</taxon>
        <taxon>Polyphaga</taxon>
        <taxon>Scarabaeiformia</taxon>
        <taxon>Scarabaeidae</taxon>
        <taxon>Rutelinae</taxon>
        <taxon>Popillia</taxon>
    </lineage>
</organism>
<dbReference type="GO" id="GO:0016614">
    <property type="term" value="F:oxidoreductase activity, acting on CH-OH group of donors"/>
    <property type="evidence" value="ECO:0007669"/>
    <property type="project" value="InterPro"/>
</dbReference>
<evidence type="ECO:0000313" key="4">
    <source>
        <dbReference type="Proteomes" id="UP001458880"/>
    </source>
</evidence>
<dbReference type="PANTHER" id="PTHR11552">
    <property type="entry name" value="GLUCOSE-METHANOL-CHOLINE GMC OXIDOREDUCTASE"/>
    <property type="match status" value="1"/>
</dbReference>
<dbReference type="InterPro" id="IPR036188">
    <property type="entry name" value="FAD/NAD-bd_sf"/>
</dbReference>
<dbReference type="SUPFAM" id="SSF54373">
    <property type="entry name" value="FAD-linked reductases, C-terminal domain"/>
    <property type="match status" value="1"/>
</dbReference>
<reference evidence="3 4" key="1">
    <citation type="journal article" date="2024" name="BMC Genomics">
        <title>De novo assembly and annotation of Popillia japonica's genome with initial clues to its potential as an invasive pest.</title>
        <authorList>
            <person name="Cucini C."/>
            <person name="Boschi S."/>
            <person name="Funari R."/>
            <person name="Cardaioli E."/>
            <person name="Iannotti N."/>
            <person name="Marturano G."/>
            <person name="Paoli F."/>
            <person name="Bruttini M."/>
            <person name="Carapelli A."/>
            <person name="Frati F."/>
            <person name="Nardi F."/>
        </authorList>
    </citation>
    <scope>NUCLEOTIDE SEQUENCE [LARGE SCALE GENOMIC DNA]</scope>
    <source>
        <strain evidence="3">DMR45628</strain>
    </source>
</reference>
<dbReference type="Gene3D" id="3.30.560.10">
    <property type="entry name" value="Glucose Oxidase, domain 3"/>
    <property type="match status" value="1"/>
</dbReference>